<evidence type="ECO:0000313" key="1">
    <source>
        <dbReference type="EMBL" id="CAJ2679572.1"/>
    </source>
</evidence>
<comment type="caution">
    <text evidence="1">The sequence shown here is derived from an EMBL/GenBank/DDBJ whole genome shotgun (WGS) entry which is preliminary data.</text>
</comment>
<accession>A0ACB0MES1</accession>
<dbReference type="EMBL" id="CASHSV030000823">
    <property type="protein sequence ID" value="CAJ2679572.1"/>
    <property type="molecule type" value="Genomic_DNA"/>
</dbReference>
<evidence type="ECO:0000313" key="2">
    <source>
        <dbReference type="Proteomes" id="UP001177021"/>
    </source>
</evidence>
<sequence>MSERISIGNDENRKLKRGMEEHSEPRPEKESKVMSSTSEFNAEDLLNLSLDIHTESSIKSLEIGEHSSSSQNVVVEPLSQNVDVEPLYEQKVTEFPCPYCDKKYSTFQALGGHQNAHKRERAFIKMQKQRREEELISNLRFRSIHQPYPYPISSPNHYLGYSYLGSANLHHPISHHMNNTMPSWASGSTYGGYGGLYMPNTPPTIPQLAMRMPSSSLATTQFGTTNFLGGGQNVAFPIPQRSDTSGLELFGQANQTPLIVEAHTSPIGEGLIQTNPSVSSSSTQSTAKELNLDFTL</sequence>
<gene>
    <name evidence="1" type="ORF">MILVUS5_LOCUS41646</name>
</gene>
<keyword evidence="2" id="KW-1185">Reference proteome</keyword>
<dbReference type="Proteomes" id="UP001177021">
    <property type="component" value="Unassembled WGS sequence"/>
</dbReference>
<protein>
    <submittedName>
        <fullName evidence="1">Uncharacterized protein</fullName>
    </submittedName>
</protein>
<proteinExistence type="predicted"/>
<reference evidence="1" key="1">
    <citation type="submission" date="2023-10" db="EMBL/GenBank/DDBJ databases">
        <authorList>
            <person name="Rodriguez Cubillos JULIANA M."/>
            <person name="De Vega J."/>
        </authorList>
    </citation>
    <scope>NUCLEOTIDE SEQUENCE</scope>
</reference>
<organism evidence="1 2">
    <name type="scientific">Trifolium pratense</name>
    <name type="common">Red clover</name>
    <dbReference type="NCBI Taxonomy" id="57577"/>
    <lineage>
        <taxon>Eukaryota</taxon>
        <taxon>Viridiplantae</taxon>
        <taxon>Streptophyta</taxon>
        <taxon>Embryophyta</taxon>
        <taxon>Tracheophyta</taxon>
        <taxon>Spermatophyta</taxon>
        <taxon>Magnoliopsida</taxon>
        <taxon>eudicotyledons</taxon>
        <taxon>Gunneridae</taxon>
        <taxon>Pentapetalae</taxon>
        <taxon>rosids</taxon>
        <taxon>fabids</taxon>
        <taxon>Fabales</taxon>
        <taxon>Fabaceae</taxon>
        <taxon>Papilionoideae</taxon>
        <taxon>50 kb inversion clade</taxon>
        <taxon>NPAAA clade</taxon>
        <taxon>Hologalegina</taxon>
        <taxon>IRL clade</taxon>
        <taxon>Trifolieae</taxon>
        <taxon>Trifolium</taxon>
    </lineage>
</organism>
<name>A0ACB0MES1_TRIPR</name>